<gene>
    <name evidence="3" type="ORF">GCM10008935_06810</name>
</gene>
<sequence length="332" mass="37750">MGFDVANDTLSKVSDEMNTIQEQKIIFVGGKGGVGKSTSSAALALSYAQSGYNTLVVSTDPAHNLGDIFHQPLSHEKKQLSEHLWGIEIDSETETKRYMNQVKDNLKGFVKSKMVEEVHRQIDLASASPGAEEAALFDRLITILIEEQKQFDKIIFDTAPTGHTIRLLTLPELMNIWIDGMLEKRQKTNENYTQLLNDGEPVDDPIYDILQQRKEKFSLARDVILDTERTGFVFVLIPERLPIIETKHAIKQLEQHNLHVRNLIVNKVLPEEADGQFLEKRRQIEVNYLKSIDEQFKDQAVLKVPLYKEDISDLGRLNVFADQLTSLNKTHA</sequence>
<dbReference type="PANTHER" id="PTHR10803:SF3">
    <property type="entry name" value="ATPASE GET3"/>
    <property type="match status" value="1"/>
</dbReference>
<dbReference type="Pfam" id="PF02374">
    <property type="entry name" value="ArsA_ATPase"/>
    <property type="match status" value="1"/>
</dbReference>
<dbReference type="InterPro" id="IPR016300">
    <property type="entry name" value="ATPase_ArsA/GET3"/>
</dbReference>
<dbReference type="Gene3D" id="3.40.50.300">
    <property type="entry name" value="P-loop containing nucleotide triphosphate hydrolases"/>
    <property type="match status" value="1"/>
</dbReference>
<dbReference type="InterPro" id="IPR025723">
    <property type="entry name" value="ArsA/GET3_ATPase-like"/>
</dbReference>
<comment type="caution">
    <text evidence="3">The sequence shown here is derived from an EMBL/GenBank/DDBJ whole genome shotgun (WGS) entry which is preliminary data.</text>
</comment>
<protein>
    <submittedName>
        <fullName evidence="3">TRC40/GET3/ArsA family transport-energizing ATPase</fullName>
    </submittedName>
</protein>
<dbReference type="InterPro" id="IPR027417">
    <property type="entry name" value="P-loop_NTPase"/>
</dbReference>
<organism evidence="3 4">
    <name type="scientific">Alkalibacillus silvisoli</name>
    <dbReference type="NCBI Taxonomy" id="392823"/>
    <lineage>
        <taxon>Bacteria</taxon>
        <taxon>Bacillati</taxon>
        <taxon>Bacillota</taxon>
        <taxon>Bacilli</taxon>
        <taxon>Bacillales</taxon>
        <taxon>Bacillaceae</taxon>
        <taxon>Alkalibacillus</taxon>
    </lineage>
</organism>
<dbReference type="NCBIfam" id="TIGR00345">
    <property type="entry name" value="GET3_arsA_TRC40"/>
    <property type="match status" value="1"/>
</dbReference>
<name>A0ABP3JIB3_9BACI</name>
<feature type="domain" description="ArsA/GET3 Anion-transporting ATPase-like" evidence="2">
    <location>
        <begin position="24"/>
        <end position="325"/>
    </location>
</feature>
<comment type="similarity">
    <text evidence="1">Belongs to the arsA ATPase family.</text>
</comment>
<evidence type="ECO:0000256" key="1">
    <source>
        <dbReference type="ARBA" id="ARBA00011040"/>
    </source>
</evidence>
<dbReference type="Proteomes" id="UP001500740">
    <property type="component" value="Unassembled WGS sequence"/>
</dbReference>
<proteinExistence type="inferred from homology"/>
<evidence type="ECO:0000259" key="2">
    <source>
        <dbReference type="Pfam" id="PF02374"/>
    </source>
</evidence>
<keyword evidence="4" id="KW-1185">Reference proteome</keyword>
<reference evidence="4" key="1">
    <citation type="journal article" date="2019" name="Int. J. Syst. Evol. Microbiol.">
        <title>The Global Catalogue of Microorganisms (GCM) 10K type strain sequencing project: providing services to taxonomists for standard genome sequencing and annotation.</title>
        <authorList>
            <consortium name="The Broad Institute Genomics Platform"/>
            <consortium name="The Broad Institute Genome Sequencing Center for Infectious Disease"/>
            <person name="Wu L."/>
            <person name="Ma J."/>
        </authorList>
    </citation>
    <scope>NUCLEOTIDE SEQUENCE [LARGE SCALE GENOMIC DNA]</scope>
    <source>
        <strain evidence="4">JCM 14193</strain>
    </source>
</reference>
<dbReference type="SUPFAM" id="SSF52540">
    <property type="entry name" value="P-loop containing nucleoside triphosphate hydrolases"/>
    <property type="match status" value="1"/>
</dbReference>
<evidence type="ECO:0000313" key="4">
    <source>
        <dbReference type="Proteomes" id="UP001500740"/>
    </source>
</evidence>
<dbReference type="EMBL" id="BAAACZ010000005">
    <property type="protein sequence ID" value="GAA0454582.1"/>
    <property type="molecule type" value="Genomic_DNA"/>
</dbReference>
<accession>A0ABP3JIB3</accession>
<dbReference type="CDD" id="cd02035">
    <property type="entry name" value="ArsA"/>
    <property type="match status" value="1"/>
</dbReference>
<evidence type="ECO:0000313" key="3">
    <source>
        <dbReference type="EMBL" id="GAA0454582.1"/>
    </source>
</evidence>
<dbReference type="PANTHER" id="PTHR10803">
    <property type="entry name" value="ARSENICAL PUMP-DRIVING ATPASE ARSENITE-TRANSLOCATING ATPASE"/>
    <property type="match status" value="1"/>
</dbReference>